<keyword evidence="3" id="KW-0326">Glycosidase</keyword>
<evidence type="ECO:0000256" key="2">
    <source>
        <dbReference type="ARBA" id="ARBA00022801"/>
    </source>
</evidence>
<evidence type="ECO:0000313" key="5">
    <source>
        <dbReference type="Proteomes" id="UP000654345"/>
    </source>
</evidence>
<comment type="caution">
    <text evidence="4">The sequence shown here is derived from an EMBL/GenBank/DDBJ whole genome shotgun (WGS) entry which is preliminary data.</text>
</comment>
<comment type="similarity">
    <text evidence="1">Belongs to the glycosyl hydrolase 25 family.</text>
</comment>
<keyword evidence="5" id="KW-1185">Reference proteome</keyword>
<dbReference type="RefSeq" id="WP_201376331.1">
    <property type="nucleotide sequence ID" value="NZ_BNJG01000004.1"/>
</dbReference>
<dbReference type="PANTHER" id="PTHR34135">
    <property type="entry name" value="LYSOZYME"/>
    <property type="match status" value="1"/>
</dbReference>
<reference evidence="4 5" key="1">
    <citation type="journal article" date="2021" name="Int. J. Syst. Evol. Microbiol.">
        <title>Reticulibacter mediterranei gen. nov., sp. nov., within the new family Reticulibacteraceae fam. nov., and Ktedonospora formicarum gen. nov., sp. nov., Ktedonobacter robiniae sp. nov., Dictyobacter formicarum sp. nov. and Dictyobacter arantiisoli sp. nov., belonging to the class Ktedonobacteria.</title>
        <authorList>
            <person name="Yabe S."/>
            <person name="Zheng Y."/>
            <person name="Wang C.M."/>
            <person name="Sakai Y."/>
            <person name="Abe K."/>
            <person name="Yokota A."/>
            <person name="Donadio S."/>
            <person name="Cavaletti L."/>
            <person name="Monciardini P."/>
        </authorList>
    </citation>
    <scope>NUCLEOTIDE SEQUENCE [LARGE SCALE GENOMIC DNA]</scope>
    <source>
        <strain evidence="4 5">SOSP1-30</strain>
    </source>
</reference>
<dbReference type="Pfam" id="PF01183">
    <property type="entry name" value="Glyco_hydro_25"/>
    <property type="match status" value="1"/>
</dbReference>
<keyword evidence="2" id="KW-0378">Hydrolase</keyword>
<evidence type="ECO:0000313" key="4">
    <source>
        <dbReference type="EMBL" id="GHO60165.1"/>
    </source>
</evidence>
<proteinExistence type="inferred from homology"/>
<dbReference type="EMBL" id="BNJG01000004">
    <property type="protein sequence ID" value="GHO60165.1"/>
    <property type="molecule type" value="Genomic_DNA"/>
</dbReference>
<name>A0ABQ3V5I6_9CHLR</name>
<dbReference type="InterPro" id="IPR018077">
    <property type="entry name" value="Glyco_hydro_fam25_subgr"/>
</dbReference>
<dbReference type="Gene3D" id="3.20.20.80">
    <property type="entry name" value="Glycosidases"/>
    <property type="match status" value="1"/>
</dbReference>
<organism evidence="4 5">
    <name type="scientific">Ktedonobacter robiniae</name>
    <dbReference type="NCBI Taxonomy" id="2778365"/>
    <lineage>
        <taxon>Bacteria</taxon>
        <taxon>Bacillati</taxon>
        <taxon>Chloroflexota</taxon>
        <taxon>Ktedonobacteria</taxon>
        <taxon>Ktedonobacterales</taxon>
        <taxon>Ktedonobacteraceae</taxon>
        <taxon>Ktedonobacter</taxon>
    </lineage>
</organism>
<sequence>MKNILKYRQRIILLLILPFLCLLSLGLLLYTGLLWPNALFASSYQVRGLDVSSYQQKIDWKLVSQTGTYTFVFMKATEGKYYKDPFFQANWQGARTYGILRGAYHYYTEYRTGAEQADNYISMVPKEADMLPPVLDLEVSGPDHAIMLKEIKVFLDRIEAYYGVKPIIYTDHTRYDEYIKGNFTKYAIWIRDILMPAQWSQKNGWTFWQYSSRGHIPGVPGFVDLNVFFGDKAKLQELTSKK</sequence>
<dbReference type="SUPFAM" id="SSF51445">
    <property type="entry name" value="(Trans)glycosidases"/>
    <property type="match status" value="1"/>
</dbReference>
<protein>
    <submittedName>
        <fullName evidence="4">Lysozyme</fullName>
    </submittedName>
</protein>
<dbReference type="PROSITE" id="PS51904">
    <property type="entry name" value="GLYCOSYL_HYDROL_F25_2"/>
    <property type="match status" value="1"/>
</dbReference>
<dbReference type="Proteomes" id="UP000654345">
    <property type="component" value="Unassembled WGS sequence"/>
</dbReference>
<dbReference type="PANTHER" id="PTHR34135:SF2">
    <property type="entry name" value="LYSOZYME"/>
    <property type="match status" value="1"/>
</dbReference>
<dbReference type="InterPro" id="IPR017853">
    <property type="entry name" value="GH"/>
</dbReference>
<evidence type="ECO:0000256" key="3">
    <source>
        <dbReference type="ARBA" id="ARBA00023295"/>
    </source>
</evidence>
<evidence type="ECO:0000256" key="1">
    <source>
        <dbReference type="ARBA" id="ARBA00010646"/>
    </source>
</evidence>
<dbReference type="SMART" id="SM00641">
    <property type="entry name" value="Glyco_25"/>
    <property type="match status" value="1"/>
</dbReference>
<dbReference type="InterPro" id="IPR002053">
    <property type="entry name" value="Glyco_hydro_25"/>
</dbReference>
<gene>
    <name evidence="4" type="primary">acm_2</name>
    <name evidence="4" type="ORF">KSB_86400</name>
</gene>
<accession>A0ABQ3V5I6</accession>